<evidence type="ECO:0000313" key="3">
    <source>
        <dbReference type="Proteomes" id="UP000256977"/>
    </source>
</evidence>
<keyword evidence="1" id="KW-0472">Membrane</keyword>
<comment type="caution">
    <text evidence="2">The sequence shown here is derived from an EMBL/GenBank/DDBJ whole genome shotgun (WGS) entry which is preliminary data.</text>
</comment>
<dbReference type="OrthoDB" id="2628824at2"/>
<dbReference type="AlphaFoldDB" id="A0A3D9KLY2"/>
<name>A0A3D9KLY2_9BACL</name>
<keyword evidence="1" id="KW-1133">Transmembrane helix</keyword>
<evidence type="ECO:0000256" key="1">
    <source>
        <dbReference type="SAM" id="Phobius"/>
    </source>
</evidence>
<organism evidence="2 3">
    <name type="scientific">Cohnella phaseoli</name>
    <dbReference type="NCBI Taxonomy" id="456490"/>
    <lineage>
        <taxon>Bacteria</taxon>
        <taxon>Bacillati</taxon>
        <taxon>Bacillota</taxon>
        <taxon>Bacilli</taxon>
        <taxon>Bacillales</taxon>
        <taxon>Paenibacillaceae</taxon>
        <taxon>Cohnella</taxon>
    </lineage>
</organism>
<dbReference type="EMBL" id="QRDZ01000003">
    <property type="protein sequence ID" value="RED86553.1"/>
    <property type="molecule type" value="Genomic_DNA"/>
</dbReference>
<evidence type="ECO:0000313" key="2">
    <source>
        <dbReference type="EMBL" id="RED86553.1"/>
    </source>
</evidence>
<proteinExistence type="predicted"/>
<accession>A0A3D9KLY2</accession>
<protein>
    <submittedName>
        <fullName evidence="2">Uncharacterized protein</fullName>
    </submittedName>
</protein>
<sequence>MLRKNRTVISIGAAVLLASFFYWNFYTYHTGAVVELIENSSDLLLVQDESGNLKTINTSIDLSQITMKNKKYFISYEHRKWETPRLLSISPV</sequence>
<dbReference type="RefSeq" id="WP_116059664.1">
    <property type="nucleotide sequence ID" value="NZ_QRDZ01000003.1"/>
</dbReference>
<reference evidence="2 3" key="1">
    <citation type="submission" date="2018-07" db="EMBL/GenBank/DDBJ databases">
        <title>Genomic Encyclopedia of Type Strains, Phase III (KMG-III): the genomes of soil and plant-associated and newly described type strains.</title>
        <authorList>
            <person name="Whitman W."/>
        </authorList>
    </citation>
    <scope>NUCLEOTIDE SEQUENCE [LARGE SCALE GENOMIC DNA]</scope>
    <source>
        <strain evidence="2 3">CECT 7287</strain>
    </source>
</reference>
<keyword evidence="1" id="KW-0812">Transmembrane</keyword>
<gene>
    <name evidence="2" type="ORF">DFP98_103408</name>
</gene>
<keyword evidence="3" id="KW-1185">Reference proteome</keyword>
<dbReference type="Proteomes" id="UP000256977">
    <property type="component" value="Unassembled WGS sequence"/>
</dbReference>
<feature type="transmembrane region" description="Helical" evidence="1">
    <location>
        <begin position="7"/>
        <end position="26"/>
    </location>
</feature>